<dbReference type="PATRIC" id="fig|946077.3.peg.717"/>
<evidence type="ECO:0008006" key="5">
    <source>
        <dbReference type="Google" id="ProtNLM"/>
    </source>
</evidence>
<feature type="transmembrane region" description="Helical" evidence="2">
    <location>
        <begin position="268"/>
        <end position="287"/>
    </location>
</feature>
<evidence type="ECO:0000256" key="2">
    <source>
        <dbReference type="SAM" id="Phobius"/>
    </source>
</evidence>
<accession>I0WHW7</accession>
<evidence type="ECO:0000256" key="1">
    <source>
        <dbReference type="SAM" id="Coils"/>
    </source>
</evidence>
<feature type="coiled-coil region" evidence="1">
    <location>
        <begin position="149"/>
        <end position="216"/>
    </location>
</feature>
<keyword evidence="2" id="KW-0812">Transmembrane</keyword>
<keyword evidence="4" id="KW-1185">Reference proteome</keyword>
<dbReference type="eggNOG" id="COG4192">
    <property type="taxonomic scope" value="Bacteria"/>
</dbReference>
<dbReference type="Proteomes" id="UP000005938">
    <property type="component" value="Unassembled WGS sequence"/>
</dbReference>
<sequence length="369" mass="42583">MLQRFFWMCSGADTDILNQCPKSEQIKQAGIGGTVFFTAVMAFIAATYALFTIFNNLYYAIFFGIIWGLLIFNLDRFIVSTIKKRDHFYSELLQAIPRFLLAILIAIVISKPLELKIFEKEVNRVLLEEKNNLTLANKDLLAKQFAPEIERRTLEIAHLKNEVALKEQQVESLYQTFIEEAEGTSGTLKLGKGPVYQEKRQKHDTMLAELQELRTSNNIKIIEKEEELAALHKAYQIKVNETQPIIDNFDGLMARINALDKLPWLPSFFIFLLFLAIETAPIIAKLLSPKGIYDIRVQDEEESVISWTAQKATQRNILSATDAIINDKIYEDITQEEELYNYKRKKARELLQIQADAFYNQQRKTISEN</sequence>
<evidence type="ECO:0000313" key="3">
    <source>
        <dbReference type="EMBL" id="EID75983.1"/>
    </source>
</evidence>
<evidence type="ECO:0000313" key="4">
    <source>
        <dbReference type="Proteomes" id="UP000005938"/>
    </source>
</evidence>
<reference evidence="3 4" key="1">
    <citation type="journal article" date="2012" name="J. Bacteriol.">
        <title>Genome Sequence of the Halotolerant Bacterium Imtechella halotolerans K1T.</title>
        <authorList>
            <person name="Kumar S."/>
            <person name="Vikram S."/>
            <person name="Subramanian S."/>
            <person name="Raghava G.P."/>
            <person name="Pinnaka A.K."/>
        </authorList>
    </citation>
    <scope>NUCLEOTIDE SEQUENCE [LARGE SCALE GENOMIC DNA]</scope>
    <source>
        <strain evidence="3 4">K1</strain>
    </source>
</reference>
<proteinExistence type="predicted"/>
<dbReference type="AlphaFoldDB" id="I0WHW7"/>
<dbReference type="STRING" id="946077.W5A_03534"/>
<name>I0WHW7_9FLAO</name>
<dbReference type="InterPro" id="IPR025519">
    <property type="entry name" value="DUF4407"/>
</dbReference>
<organism evidence="3 4">
    <name type="scientific">Imtechella halotolerans K1</name>
    <dbReference type="NCBI Taxonomy" id="946077"/>
    <lineage>
        <taxon>Bacteria</taxon>
        <taxon>Pseudomonadati</taxon>
        <taxon>Bacteroidota</taxon>
        <taxon>Flavobacteriia</taxon>
        <taxon>Flavobacteriales</taxon>
        <taxon>Flavobacteriaceae</taxon>
        <taxon>Imtechella</taxon>
    </lineage>
</organism>
<feature type="transmembrane region" description="Helical" evidence="2">
    <location>
        <begin position="31"/>
        <end position="51"/>
    </location>
</feature>
<keyword evidence="1" id="KW-0175">Coiled coil</keyword>
<keyword evidence="2" id="KW-0472">Membrane</keyword>
<feature type="transmembrane region" description="Helical" evidence="2">
    <location>
        <begin position="57"/>
        <end position="74"/>
    </location>
</feature>
<dbReference type="EMBL" id="AJJU01000003">
    <property type="protein sequence ID" value="EID75983.1"/>
    <property type="molecule type" value="Genomic_DNA"/>
</dbReference>
<dbReference type="RefSeq" id="WP_008237493.1">
    <property type="nucleotide sequence ID" value="NZ_AJJU01000003.1"/>
</dbReference>
<dbReference type="OrthoDB" id="594406at2"/>
<comment type="caution">
    <text evidence="3">The sequence shown here is derived from an EMBL/GenBank/DDBJ whole genome shotgun (WGS) entry which is preliminary data.</text>
</comment>
<gene>
    <name evidence="3" type="ORF">W5A_03534</name>
</gene>
<dbReference type="Pfam" id="PF14362">
    <property type="entry name" value="DUF4407"/>
    <property type="match status" value="1"/>
</dbReference>
<protein>
    <recommendedName>
        <fullName evidence="5">DUF4407 domain-containing protein</fullName>
    </recommendedName>
</protein>
<keyword evidence="2" id="KW-1133">Transmembrane helix</keyword>